<keyword evidence="1" id="KW-0560">Oxidoreductase</keyword>
<sequence length="242" mass="26285">MNRREALFSLGTIAASLAVAPGLGAVELKGVPHDTQLSDDHMPQPAIRSGGFLVLSEAERRTLGALYDRLLPADEYGPSATEAGCLEFIDSQLAGHYGAGKALYLEGPIRPESELQLMGTAQFLASPLERYRSGLAALEAYAQRVDGQHLADLPAERIDALLGEMEAGRLDLGQAINSKGLFELLLQNVREGYLADPMYGGNRNMAGWKMIGFPGARYDYRPYIDRRGENLRLIPVSLIPAD</sequence>
<dbReference type="GO" id="GO:0033717">
    <property type="term" value="F:gluconate 2-dehydrogenase (acceptor) activity"/>
    <property type="evidence" value="ECO:0007669"/>
    <property type="project" value="UniProtKB-EC"/>
</dbReference>
<dbReference type="InterPro" id="IPR027056">
    <property type="entry name" value="Gluconate_2DH_su3"/>
</dbReference>
<evidence type="ECO:0000313" key="1">
    <source>
        <dbReference type="EMBL" id="SYX90478.1"/>
    </source>
</evidence>
<organism evidence="1 2">
    <name type="scientific">Pseudomonas reidholzensis</name>
    <dbReference type="NCBI Taxonomy" id="1785162"/>
    <lineage>
        <taxon>Bacteria</taxon>
        <taxon>Pseudomonadati</taxon>
        <taxon>Pseudomonadota</taxon>
        <taxon>Gammaproteobacteria</taxon>
        <taxon>Pseudomonadales</taxon>
        <taxon>Pseudomonadaceae</taxon>
        <taxon>Pseudomonas</taxon>
    </lineage>
</organism>
<protein>
    <submittedName>
        <fullName evidence="1">Gluconate 2-dehydrogenase subunit 3</fullName>
        <ecNumber evidence="1">1.1.99.3</ecNumber>
    </submittedName>
</protein>
<dbReference type="Proteomes" id="UP000263595">
    <property type="component" value="Unassembled WGS sequence"/>
</dbReference>
<dbReference type="AlphaFoldDB" id="A0A383RVQ5"/>
<proteinExistence type="predicted"/>
<dbReference type="RefSeq" id="WP_119141746.1">
    <property type="nucleotide sequence ID" value="NZ_CBCSFL010000007.1"/>
</dbReference>
<dbReference type="OrthoDB" id="8400810at2"/>
<gene>
    <name evidence="1" type="ORF">CCOS865_02745</name>
</gene>
<reference evidence="2" key="1">
    <citation type="submission" date="2018-08" db="EMBL/GenBank/DDBJ databases">
        <authorList>
            <person name="Blom J."/>
        </authorList>
    </citation>
    <scope>NUCLEOTIDE SEQUENCE [LARGE SCALE GENOMIC DNA]</scope>
    <source>
        <strain evidence="2">CCOS 865</strain>
    </source>
</reference>
<dbReference type="EC" id="1.1.99.3" evidence="1"/>
<dbReference type="Pfam" id="PF13618">
    <property type="entry name" value="Gluconate_2-dh3"/>
    <property type="match status" value="1"/>
</dbReference>
<accession>A0A383RVQ5</accession>
<keyword evidence="2" id="KW-1185">Reference proteome</keyword>
<evidence type="ECO:0000313" key="2">
    <source>
        <dbReference type="Proteomes" id="UP000263595"/>
    </source>
</evidence>
<dbReference type="EMBL" id="UNOZ01000019">
    <property type="protein sequence ID" value="SYX90478.1"/>
    <property type="molecule type" value="Genomic_DNA"/>
</dbReference>
<name>A0A383RVQ5_9PSED</name>